<feature type="compositionally biased region" description="Acidic residues" evidence="1">
    <location>
        <begin position="255"/>
        <end position="264"/>
    </location>
</feature>
<evidence type="ECO:0000259" key="2">
    <source>
        <dbReference type="PROSITE" id="PS50011"/>
    </source>
</evidence>
<dbReference type="InterPro" id="IPR008271">
    <property type="entry name" value="Ser/Thr_kinase_AS"/>
</dbReference>
<reference evidence="3 4" key="1">
    <citation type="submission" date="2024-04" db="EMBL/GenBank/DDBJ databases">
        <title>Tritrichomonas musculus Genome.</title>
        <authorList>
            <person name="Alves-Ferreira E."/>
            <person name="Grigg M."/>
            <person name="Lorenzi H."/>
            <person name="Galac M."/>
        </authorList>
    </citation>
    <scope>NUCLEOTIDE SEQUENCE [LARGE SCALE GENOMIC DNA]</scope>
    <source>
        <strain evidence="3 4">EAF2021</strain>
    </source>
</reference>
<organism evidence="3 4">
    <name type="scientific">Tritrichomonas musculus</name>
    <dbReference type="NCBI Taxonomy" id="1915356"/>
    <lineage>
        <taxon>Eukaryota</taxon>
        <taxon>Metamonada</taxon>
        <taxon>Parabasalia</taxon>
        <taxon>Tritrichomonadida</taxon>
        <taxon>Tritrichomonadidae</taxon>
        <taxon>Tritrichomonas</taxon>
    </lineage>
</organism>
<gene>
    <name evidence="3" type="ORF">M9Y10_045314</name>
</gene>
<dbReference type="InterPro" id="IPR011009">
    <property type="entry name" value="Kinase-like_dom_sf"/>
</dbReference>
<dbReference type="PANTHER" id="PTHR23257:SF969">
    <property type="entry name" value="INTEGRIN-LINKED PROTEIN KINASE"/>
    <property type="match status" value="1"/>
</dbReference>
<evidence type="ECO:0000313" key="4">
    <source>
        <dbReference type="Proteomes" id="UP001470230"/>
    </source>
</evidence>
<name>A0ABR2JVA3_9EUKA</name>
<dbReference type="InterPro" id="IPR000719">
    <property type="entry name" value="Prot_kinase_dom"/>
</dbReference>
<dbReference type="InterPro" id="IPR050167">
    <property type="entry name" value="Ser_Thr_protein_kinase"/>
</dbReference>
<dbReference type="SMART" id="SM00220">
    <property type="entry name" value="S_TKc"/>
    <property type="match status" value="1"/>
</dbReference>
<feature type="region of interest" description="Disordered" evidence="1">
    <location>
        <begin position="255"/>
        <end position="274"/>
    </location>
</feature>
<evidence type="ECO:0000256" key="1">
    <source>
        <dbReference type="SAM" id="MobiDB-lite"/>
    </source>
</evidence>
<dbReference type="InterPro" id="IPR032675">
    <property type="entry name" value="LRR_dom_sf"/>
</dbReference>
<feature type="domain" description="Protein kinase" evidence="2">
    <location>
        <begin position="279"/>
        <end position="548"/>
    </location>
</feature>
<accession>A0ABR2JVA3</accession>
<dbReference type="Pfam" id="PF00069">
    <property type="entry name" value="Pkinase"/>
    <property type="match status" value="1"/>
</dbReference>
<dbReference type="PROSITE" id="PS00108">
    <property type="entry name" value="PROTEIN_KINASE_ST"/>
    <property type="match status" value="1"/>
</dbReference>
<dbReference type="Proteomes" id="UP001470230">
    <property type="component" value="Unassembled WGS sequence"/>
</dbReference>
<dbReference type="PROSITE" id="PS50011">
    <property type="entry name" value="PROTEIN_KINASE_DOM"/>
    <property type="match status" value="1"/>
</dbReference>
<sequence length="578" mass="65963">MLKRIEDYPFSGSTLEKLGIPASLEQIGEKWLLFCSIFEIKVPPKNKVFKILNEKCLLAMSDPKSCIFDTLLFGRRDIESVLIPSNIKVIEANIEYAGFSSIQGQEKITIPPSVRKIGSKSFSQIKDVTCIEILSKSLTIGSGAFSFCKKLTAVTFPNADHIKYESYSMTSTPDEMKIMVKKEAILEGEGLDECVSKISYIEKETASRRNSDDNDHLSELENENSNLKKYASYLKSHLRKDEKVVSFNDFMNASDEYDTEDEEEPERHPFVGPDDEEFHQVVSKIGEGGTRDVYKIIDERTGEAICKKVMKECREEAAFKTLKNSLKELEAGMNIRHPCICEAIGYSTHERLPEVGTKNQQKKKTTIALFFELLPFSVEDVIKKGLLSNTLKVRIAVEVAFGMSHLHSLGMIHRDLKLGNIMMNSVFDSKIIDFGLVHISDISMTESSMTKGIGTLAYMSPEMVNEEDYDNKTDVYSYGIVLFKLFSERLPKQSMRDRMNNVPMGYPTESDEISKYRIRLIRRCTKFEAERRPTFDDIIDDLFSHNFGLAPEVDVKVITQRFNIIRKRNSKRKRSKIK</sequence>
<dbReference type="Gene3D" id="3.80.10.10">
    <property type="entry name" value="Ribonuclease Inhibitor"/>
    <property type="match status" value="1"/>
</dbReference>
<evidence type="ECO:0000313" key="3">
    <source>
        <dbReference type="EMBL" id="KAK8882672.1"/>
    </source>
</evidence>
<dbReference type="SUPFAM" id="SSF56112">
    <property type="entry name" value="Protein kinase-like (PK-like)"/>
    <property type="match status" value="1"/>
</dbReference>
<comment type="caution">
    <text evidence="3">The sequence shown here is derived from an EMBL/GenBank/DDBJ whole genome shotgun (WGS) entry which is preliminary data.</text>
</comment>
<dbReference type="InterPro" id="IPR026906">
    <property type="entry name" value="LRR_5"/>
</dbReference>
<dbReference type="PANTHER" id="PTHR23257">
    <property type="entry name" value="SERINE-THREONINE PROTEIN KINASE"/>
    <property type="match status" value="1"/>
</dbReference>
<dbReference type="EMBL" id="JAPFFF010000009">
    <property type="protein sequence ID" value="KAK8882672.1"/>
    <property type="molecule type" value="Genomic_DNA"/>
</dbReference>
<protein>
    <recommendedName>
        <fullName evidence="2">Protein kinase domain-containing protein</fullName>
    </recommendedName>
</protein>
<keyword evidence="4" id="KW-1185">Reference proteome</keyword>
<dbReference type="Pfam" id="PF13306">
    <property type="entry name" value="LRR_5"/>
    <property type="match status" value="1"/>
</dbReference>
<proteinExistence type="predicted"/>
<dbReference type="Gene3D" id="1.10.510.10">
    <property type="entry name" value="Transferase(Phosphotransferase) domain 1"/>
    <property type="match status" value="1"/>
</dbReference>